<proteinExistence type="inferred from homology"/>
<feature type="domain" description="RNase H type-1" evidence="12">
    <location>
        <begin position="1"/>
        <end position="146"/>
    </location>
</feature>
<dbReference type="EMBL" id="FNAT01000003">
    <property type="protein sequence ID" value="SDE60210.1"/>
    <property type="molecule type" value="Genomic_DNA"/>
</dbReference>
<keyword evidence="7 11" id="KW-0479">Metal-binding</keyword>
<dbReference type="GO" id="GO:0043137">
    <property type="term" value="P:DNA replication, removal of RNA primer"/>
    <property type="evidence" value="ECO:0007669"/>
    <property type="project" value="TreeGrafter"/>
</dbReference>
<evidence type="ECO:0000313" key="14">
    <source>
        <dbReference type="Proteomes" id="UP000198922"/>
    </source>
</evidence>
<keyword evidence="14" id="KW-1185">Reference proteome</keyword>
<feature type="binding site" evidence="11">
    <location>
        <position position="74"/>
    </location>
    <ligand>
        <name>Mg(2+)</name>
        <dbReference type="ChEBI" id="CHEBI:18420"/>
        <label>1</label>
    </ligand>
</feature>
<comment type="catalytic activity">
    <reaction evidence="1 11">
        <text>Endonucleolytic cleavage to 5'-phosphomonoester.</text>
        <dbReference type="EC" id="3.1.26.4"/>
    </reaction>
</comment>
<evidence type="ECO:0000259" key="12">
    <source>
        <dbReference type="PROSITE" id="PS50879"/>
    </source>
</evidence>
<dbReference type="Pfam" id="PF00075">
    <property type="entry name" value="RNase_H"/>
    <property type="match status" value="1"/>
</dbReference>
<dbReference type="InterPro" id="IPR022892">
    <property type="entry name" value="RNaseHI"/>
</dbReference>
<evidence type="ECO:0000256" key="2">
    <source>
        <dbReference type="ARBA" id="ARBA00004065"/>
    </source>
</evidence>
<dbReference type="Gene3D" id="3.30.420.10">
    <property type="entry name" value="Ribonuclease H-like superfamily/Ribonuclease H"/>
    <property type="match status" value="1"/>
</dbReference>
<dbReference type="HAMAP" id="MF_00042">
    <property type="entry name" value="RNase_H"/>
    <property type="match status" value="1"/>
</dbReference>
<dbReference type="Proteomes" id="UP000198922">
    <property type="component" value="Unassembled WGS sequence"/>
</dbReference>
<evidence type="ECO:0000256" key="6">
    <source>
        <dbReference type="ARBA" id="ARBA00022722"/>
    </source>
</evidence>
<comment type="subunit">
    <text evidence="4 11">Monomer.</text>
</comment>
<name>A0A1G7E9J2_9RHOB</name>
<keyword evidence="10 11" id="KW-0460">Magnesium</keyword>
<comment type="similarity">
    <text evidence="3 11">Belongs to the RNase H family.</text>
</comment>
<keyword evidence="6 11" id="KW-0540">Nuclease</keyword>
<dbReference type="AlphaFoldDB" id="A0A1G7E9J2"/>
<dbReference type="RefSeq" id="WP_090111654.1">
    <property type="nucleotide sequence ID" value="NZ_FNAT01000003.1"/>
</dbReference>
<dbReference type="CDD" id="cd09278">
    <property type="entry name" value="RNase_HI_prokaryote_like"/>
    <property type="match status" value="1"/>
</dbReference>
<dbReference type="GO" id="GO:0005737">
    <property type="term" value="C:cytoplasm"/>
    <property type="evidence" value="ECO:0007669"/>
    <property type="project" value="UniProtKB-SubCell"/>
</dbReference>
<evidence type="ECO:0000313" key="13">
    <source>
        <dbReference type="EMBL" id="SDE60210.1"/>
    </source>
</evidence>
<feature type="binding site" evidence="11">
    <location>
        <position position="9"/>
    </location>
    <ligand>
        <name>Mg(2+)</name>
        <dbReference type="ChEBI" id="CHEBI:18420"/>
        <label>2</label>
    </ligand>
</feature>
<evidence type="ECO:0000256" key="3">
    <source>
        <dbReference type="ARBA" id="ARBA00005300"/>
    </source>
</evidence>
<protein>
    <recommendedName>
        <fullName evidence="5 11">Ribonuclease H</fullName>
        <shortName evidence="11">RNase H</shortName>
        <ecNumber evidence="5 11">3.1.26.4</ecNumber>
    </recommendedName>
</protein>
<dbReference type="NCBIfam" id="NF001236">
    <property type="entry name" value="PRK00203.1"/>
    <property type="match status" value="1"/>
</dbReference>
<feature type="binding site" evidence="11">
    <location>
        <position position="9"/>
    </location>
    <ligand>
        <name>Mg(2+)</name>
        <dbReference type="ChEBI" id="CHEBI:18420"/>
        <label>1</label>
    </ligand>
</feature>
<dbReference type="OrthoDB" id="7845843at2"/>
<dbReference type="PANTHER" id="PTHR10642">
    <property type="entry name" value="RIBONUCLEASE H1"/>
    <property type="match status" value="1"/>
</dbReference>
<evidence type="ECO:0000256" key="8">
    <source>
        <dbReference type="ARBA" id="ARBA00022759"/>
    </source>
</evidence>
<organism evidence="13 14">
    <name type="scientific">Limimaricola pyoseonensis</name>
    <dbReference type="NCBI Taxonomy" id="521013"/>
    <lineage>
        <taxon>Bacteria</taxon>
        <taxon>Pseudomonadati</taxon>
        <taxon>Pseudomonadota</taxon>
        <taxon>Alphaproteobacteria</taxon>
        <taxon>Rhodobacterales</taxon>
        <taxon>Paracoccaceae</taxon>
        <taxon>Limimaricola</taxon>
    </lineage>
</organism>
<keyword evidence="11" id="KW-0963">Cytoplasm</keyword>
<dbReference type="GO" id="GO:0004523">
    <property type="term" value="F:RNA-DNA hybrid ribonuclease activity"/>
    <property type="evidence" value="ECO:0007669"/>
    <property type="project" value="UniProtKB-UniRule"/>
</dbReference>
<dbReference type="STRING" id="521013.SAMN04488567_2060"/>
<dbReference type="InterPro" id="IPR012337">
    <property type="entry name" value="RNaseH-like_sf"/>
</dbReference>
<keyword evidence="9 11" id="KW-0378">Hydrolase</keyword>
<dbReference type="PANTHER" id="PTHR10642:SF26">
    <property type="entry name" value="RIBONUCLEASE H1"/>
    <property type="match status" value="1"/>
</dbReference>
<dbReference type="SUPFAM" id="SSF53098">
    <property type="entry name" value="Ribonuclease H-like"/>
    <property type="match status" value="1"/>
</dbReference>
<dbReference type="PROSITE" id="PS50879">
    <property type="entry name" value="RNASE_H_1"/>
    <property type="match status" value="1"/>
</dbReference>
<keyword evidence="8 11" id="KW-0255">Endonuclease</keyword>
<dbReference type="GO" id="GO:0000287">
    <property type="term" value="F:magnesium ion binding"/>
    <property type="evidence" value="ECO:0007669"/>
    <property type="project" value="UniProtKB-UniRule"/>
</dbReference>
<dbReference type="EC" id="3.1.26.4" evidence="5 11"/>
<comment type="cofactor">
    <cofactor evidence="11">
        <name>Mg(2+)</name>
        <dbReference type="ChEBI" id="CHEBI:18420"/>
    </cofactor>
    <text evidence="11">Binds 1 Mg(2+) ion per subunit. May bind a second metal ion at a regulatory site, or after substrate binding.</text>
</comment>
<dbReference type="InterPro" id="IPR002156">
    <property type="entry name" value="RNaseH_domain"/>
</dbReference>
<dbReference type="InterPro" id="IPR050092">
    <property type="entry name" value="RNase_H"/>
</dbReference>
<evidence type="ECO:0000256" key="7">
    <source>
        <dbReference type="ARBA" id="ARBA00022723"/>
    </source>
</evidence>
<dbReference type="InterPro" id="IPR036397">
    <property type="entry name" value="RNaseH_sf"/>
</dbReference>
<sequence length="155" mass="16740">MPDIFAFTDGACSGNPGPGGWGALLQAKDGETVTKERELKGGEAVTTNNRMELMAAISALEALGKPSTLTVVTDSAYVKGGITEWMAGWKRKGWKTSAGKPVKNEDLWRRLDEAAARHRVRWQWVKGHAGHPENERADALARAGMAPFKPGRAKA</sequence>
<gene>
    <name evidence="11" type="primary">rnhA</name>
    <name evidence="13" type="ORF">SAMN04488567_2060</name>
</gene>
<comment type="subcellular location">
    <subcellularLocation>
        <location evidence="11">Cytoplasm</location>
    </subcellularLocation>
</comment>
<evidence type="ECO:0000256" key="1">
    <source>
        <dbReference type="ARBA" id="ARBA00000077"/>
    </source>
</evidence>
<feature type="binding site" evidence="11">
    <location>
        <position position="138"/>
    </location>
    <ligand>
        <name>Mg(2+)</name>
        <dbReference type="ChEBI" id="CHEBI:18420"/>
        <label>2</label>
    </ligand>
</feature>
<comment type="function">
    <text evidence="2 11">Endonuclease that specifically degrades the RNA of RNA-DNA hybrids.</text>
</comment>
<evidence type="ECO:0000256" key="10">
    <source>
        <dbReference type="ARBA" id="ARBA00022842"/>
    </source>
</evidence>
<reference evidence="14" key="1">
    <citation type="submission" date="2016-10" db="EMBL/GenBank/DDBJ databases">
        <authorList>
            <person name="Varghese N."/>
            <person name="Submissions S."/>
        </authorList>
    </citation>
    <scope>NUCLEOTIDE SEQUENCE [LARGE SCALE GENOMIC DNA]</scope>
    <source>
        <strain evidence="14">DSM 21424</strain>
    </source>
</reference>
<evidence type="ECO:0000256" key="5">
    <source>
        <dbReference type="ARBA" id="ARBA00012180"/>
    </source>
</evidence>
<dbReference type="FunFam" id="3.30.420.10:FF:000089">
    <property type="entry name" value="Ribonuclease H"/>
    <property type="match status" value="1"/>
</dbReference>
<dbReference type="GO" id="GO:0003676">
    <property type="term" value="F:nucleic acid binding"/>
    <property type="evidence" value="ECO:0007669"/>
    <property type="project" value="InterPro"/>
</dbReference>
<feature type="binding site" evidence="11">
    <location>
        <position position="52"/>
    </location>
    <ligand>
        <name>Mg(2+)</name>
        <dbReference type="ChEBI" id="CHEBI:18420"/>
        <label>1</label>
    </ligand>
</feature>
<evidence type="ECO:0000256" key="11">
    <source>
        <dbReference type="HAMAP-Rule" id="MF_00042"/>
    </source>
</evidence>
<accession>A0A1G7E9J2</accession>
<evidence type="ECO:0000256" key="4">
    <source>
        <dbReference type="ARBA" id="ARBA00011245"/>
    </source>
</evidence>
<evidence type="ECO:0000256" key="9">
    <source>
        <dbReference type="ARBA" id="ARBA00022801"/>
    </source>
</evidence>